<dbReference type="Proteomes" id="UP001417504">
    <property type="component" value="Unassembled WGS sequence"/>
</dbReference>
<dbReference type="EMBL" id="JBBNAE010000010">
    <property type="protein sequence ID" value="KAK9090451.1"/>
    <property type="molecule type" value="Genomic_DNA"/>
</dbReference>
<sequence length="74" mass="8480">MVKPYNNVIDLAELDKLLNWGKKSDALLFLQPVEMDYSQDLTKHGVVLEEFSLLKVLTNISCTIRRTRGEGSFH</sequence>
<accession>A0AAP0HN57</accession>
<reference evidence="1 2" key="1">
    <citation type="submission" date="2024-01" db="EMBL/GenBank/DDBJ databases">
        <title>Genome assemblies of Stephania.</title>
        <authorList>
            <person name="Yang L."/>
        </authorList>
    </citation>
    <scope>NUCLEOTIDE SEQUENCE [LARGE SCALE GENOMIC DNA]</scope>
    <source>
        <strain evidence="1">QJT</strain>
        <tissue evidence="1">Leaf</tissue>
    </source>
</reference>
<name>A0AAP0HN57_9MAGN</name>
<keyword evidence="2" id="KW-1185">Reference proteome</keyword>
<evidence type="ECO:0000313" key="1">
    <source>
        <dbReference type="EMBL" id="KAK9090451.1"/>
    </source>
</evidence>
<dbReference type="AlphaFoldDB" id="A0AAP0HN57"/>
<gene>
    <name evidence="1" type="ORF">Sjap_023628</name>
</gene>
<comment type="caution">
    <text evidence="1">The sequence shown here is derived from an EMBL/GenBank/DDBJ whole genome shotgun (WGS) entry which is preliminary data.</text>
</comment>
<organism evidence="1 2">
    <name type="scientific">Stephania japonica</name>
    <dbReference type="NCBI Taxonomy" id="461633"/>
    <lineage>
        <taxon>Eukaryota</taxon>
        <taxon>Viridiplantae</taxon>
        <taxon>Streptophyta</taxon>
        <taxon>Embryophyta</taxon>
        <taxon>Tracheophyta</taxon>
        <taxon>Spermatophyta</taxon>
        <taxon>Magnoliopsida</taxon>
        <taxon>Ranunculales</taxon>
        <taxon>Menispermaceae</taxon>
        <taxon>Menispermoideae</taxon>
        <taxon>Cissampelideae</taxon>
        <taxon>Stephania</taxon>
    </lineage>
</organism>
<protein>
    <submittedName>
        <fullName evidence="1">Uncharacterized protein</fullName>
    </submittedName>
</protein>
<evidence type="ECO:0000313" key="2">
    <source>
        <dbReference type="Proteomes" id="UP001417504"/>
    </source>
</evidence>
<proteinExistence type="predicted"/>